<gene>
    <name evidence="1" type="ORF">CDAR_382561</name>
</gene>
<organism evidence="1 2">
    <name type="scientific">Caerostris darwini</name>
    <dbReference type="NCBI Taxonomy" id="1538125"/>
    <lineage>
        <taxon>Eukaryota</taxon>
        <taxon>Metazoa</taxon>
        <taxon>Ecdysozoa</taxon>
        <taxon>Arthropoda</taxon>
        <taxon>Chelicerata</taxon>
        <taxon>Arachnida</taxon>
        <taxon>Araneae</taxon>
        <taxon>Araneomorphae</taxon>
        <taxon>Entelegynae</taxon>
        <taxon>Araneoidea</taxon>
        <taxon>Araneidae</taxon>
        <taxon>Caerostris</taxon>
    </lineage>
</organism>
<name>A0AAV4SL94_9ARAC</name>
<keyword evidence="2" id="KW-1185">Reference proteome</keyword>
<dbReference type="Proteomes" id="UP001054837">
    <property type="component" value="Unassembled WGS sequence"/>
</dbReference>
<comment type="caution">
    <text evidence="1">The sequence shown here is derived from an EMBL/GenBank/DDBJ whole genome shotgun (WGS) entry which is preliminary data.</text>
</comment>
<dbReference type="AlphaFoldDB" id="A0AAV4SL94"/>
<evidence type="ECO:0000313" key="2">
    <source>
        <dbReference type="Proteomes" id="UP001054837"/>
    </source>
</evidence>
<reference evidence="1 2" key="1">
    <citation type="submission" date="2021-06" db="EMBL/GenBank/DDBJ databases">
        <title>Caerostris darwini draft genome.</title>
        <authorList>
            <person name="Kono N."/>
            <person name="Arakawa K."/>
        </authorList>
    </citation>
    <scope>NUCLEOTIDE SEQUENCE [LARGE SCALE GENOMIC DNA]</scope>
</reference>
<protein>
    <submittedName>
        <fullName evidence="1">Uncharacterized protein</fullName>
    </submittedName>
</protein>
<sequence>MKFNGSNHGTTGLEPPFTEFETAIQFIVKDSNRQEPLQQISLITSLLKFNGSNMAPPSSNWGRTSWRHDSLVRSLLIHGSLELAQLDEVGRQLSCSRLR</sequence>
<dbReference type="EMBL" id="BPLQ01008105">
    <property type="protein sequence ID" value="GIY34860.1"/>
    <property type="molecule type" value="Genomic_DNA"/>
</dbReference>
<evidence type="ECO:0000313" key="1">
    <source>
        <dbReference type="EMBL" id="GIY34860.1"/>
    </source>
</evidence>
<proteinExistence type="predicted"/>
<accession>A0AAV4SL94</accession>